<dbReference type="HAMAP" id="MF_00370">
    <property type="entry name" value="Shik_kinase_arch"/>
    <property type="match status" value="1"/>
</dbReference>
<dbReference type="NCBIfam" id="TIGR01920">
    <property type="entry name" value="Shik_kin_archae"/>
    <property type="match status" value="1"/>
</dbReference>
<evidence type="ECO:0000256" key="5">
    <source>
        <dbReference type="ARBA" id="ARBA00013853"/>
    </source>
</evidence>
<dbReference type="AlphaFoldDB" id="A0A7C4BC55"/>
<dbReference type="PIRSF" id="PIRSF005758">
    <property type="entry name" value="Shikimt_kin_arch"/>
    <property type="match status" value="1"/>
</dbReference>
<feature type="domain" description="GHMP kinase C-terminal" evidence="16">
    <location>
        <begin position="195"/>
        <end position="243"/>
    </location>
</feature>
<dbReference type="InterPro" id="IPR006204">
    <property type="entry name" value="GHMP_kinase_N_dom"/>
</dbReference>
<dbReference type="InterPro" id="IPR020568">
    <property type="entry name" value="Ribosomal_Su5_D2-typ_SF"/>
</dbReference>
<dbReference type="PRINTS" id="PR00958">
    <property type="entry name" value="HOMSERKINASE"/>
</dbReference>
<evidence type="ECO:0000256" key="11">
    <source>
        <dbReference type="ARBA" id="ARBA00022840"/>
    </source>
</evidence>
<evidence type="ECO:0000259" key="15">
    <source>
        <dbReference type="Pfam" id="PF00288"/>
    </source>
</evidence>
<evidence type="ECO:0000256" key="12">
    <source>
        <dbReference type="ARBA" id="ARBA00023141"/>
    </source>
</evidence>
<proteinExistence type="inferred from homology"/>
<dbReference type="GO" id="GO:0008652">
    <property type="term" value="P:amino acid biosynthetic process"/>
    <property type="evidence" value="ECO:0007669"/>
    <property type="project" value="UniProtKB-KW"/>
</dbReference>
<reference evidence="17" key="1">
    <citation type="journal article" date="2020" name="mSystems">
        <title>Genome- and Community-Level Interaction Insights into Carbon Utilization and Element Cycling Functions of Hydrothermarchaeota in Hydrothermal Sediment.</title>
        <authorList>
            <person name="Zhou Z."/>
            <person name="Liu Y."/>
            <person name="Xu W."/>
            <person name="Pan J."/>
            <person name="Luo Z.H."/>
            <person name="Li M."/>
        </authorList>
    </citation>
    <scope>NUCLEOTIDE SEQUENCE [LARGE SCALE GENOMIC DNA]</scope>
    <source>
        <strain evidence="17">SpSt-732</strain>
    </source>
</reference>
<evidence type="ECO:0000313" key="17">
    <source>
        <dbReference type="EMBL" id="HGI87731.1"/>
    </source>
</evidence>
<evidence type="ECO:0000256" key="9">
    <source>
        <dbReference type="ARBA" id="ARBA00022741"/>
    </source>
</evidence>
<evidence type="ECO:0000256" key="1">
    <source>
        <dbReference type="ARBA" id="ARBA00004496"/>
    </source>
</evidence>
<dbReference type="InterPro" id="IPR014721">
    <property type="entry name" value="Ribsml_uS5_D2-typ_fold_subgr"/>
</dbReference>
<gene>
    <name evidence="14" type="primary">aroK</name>
    <name evidence="17" type="ORF">ENV14_04985</name>
</gene>
<accession>A0A7C4BC55</accession>
<dbReference type="GO" id="GO:0009423">
    <property type="term" value="P:chorismate biosynthetic process"/>
    <property type="evidence" value="ECO:0007669"/>
    <property type="project" value="UniProtKB-UniRule"/>
</dbReference>
<evidence type="ECO:0000259" key="16">
    <source>
        <dbReference type="Pfam" id="PF08544"/>
    </source>
</evidence>
<keyword evidence="9 14" id="KW-0547">Nucleotide-binding</keyword>
<comment type="catalytic activity">
    <reaction evidence="13 14">
        <text>shikimate + ATP = 3-phosphoshikimate + ADP + H(+)</text>
        <dbReference type="Rhea" id="RHEA:13121"/>
        <dbReference type="ChEBI" id="CHEBI:15378"/>
        <dbReference type="ChEBI" id="CHEBI:30616"/>
        <dbReference type="ChEBI" id="CHEBI:36208"/>
        <dbReference type="ChEBI" id="CHEBI:145989"/>
        <dbReference type="ChEBI" id="CHEBI:456216"/>
        <dbReference type="EC" id="2.7.1.71"/>
    </reaction>
</comment>
<dbReference type="GO" id="GO:0004765">
    <property type="term" value="F:shikimate kinase activity"/>
    <property type="evidence" value="ECO:0007669"/>
    <property type="project" value="UniProtKB-UniRule"/>
</dbReference>
<organism evidence="17">
    <name type="scientific">Ignisphaera aggregans</name>
    <dbReference type="NCBI Taxonomy" id="334771"/>
    <lineage>
        <taxon>Archaea</taxon>
        <taxon>Thermoproteota</taxon>
        <taxon>Thermoprotei</taxon>
        <taxon>Desulfurococcales</taxon>
        <taxon>Desulfurococcaceae</taxon>
        <taxon>Ignisphaera</taxon>
    </lineage>
</organism>
<keyword evidence="8 14" id="KW-0808">Transferase</keyword>
<dbReference type="PANTHER" id="PTHR20861:SF3">
    <property type="entry name" value="SHIKIMATE KINASE"/>
    <property type="match status" value="1"/>
</dbReference>
<evidence type="ECO:0000256" key="3">
    <source>
        <dbReference type="ARBA" id="ARBA00010202"/>
    </source>
</evidence>
<comment type="subcellular location">
    <subcellularLocation>
        <location evidence="1 14">Cytoplasm</location>
    </subcellularLocation>
</comment>
<evidence type="ECO:0000256" key="14">
    <source>
        <dbReference type="HAMAP-Rule" id="MF_00370"/>
    </source>
</evidence>
<comment type="caution">
    <text evidence="17">The sequence shown here is derived from an EMBL/GenBank/DDBJ whole genome shotgun (WGS) entry which is preliminary data.</text>
</comment>
<dbReference type="InterPro" id="IPR036554">
    <property type="entry name" value="GHMP_kinase_C_sf"/>
</dbReference>
<evidence type="ECO:0000256" key="2">
    <source>
        <dbReference type="ARBA" id="ARBA00004842"/>
    </source>
</evidence>
<evidence type="ECO:0000256" key="4">
    <source>
        <dbReference type="ARBA" id="ARBA00012154"/>
    </source>
</evidence>
<sequence>MSAWAGVSIVNALPSGLGATAAINLKVLANIVKEPSECEDRPLPSLVQAILSYFKLRYGIAKPCVKISSQVPPSSGLKSSSAVAIALIKALTQRYGIYEPSIPQLAAELSKLAGVSFTGALDDATAAYYGGIAFTDNNNMKVFRVCDINEDSSVVILIPSNVVRPRIDINEMRRYGSFFQSVFDRALQGDIYGAMTLNGIAIARILYNRLEGVVMKALKLGALAAGVSGNGPALFAVCRRGDEGPFIELFSRHGKVLLARFTRLGEGV</sequence>
<comment type="pathway">
    <text evidence="2 14">Metabolic intermediate biosynthesis; chorismate biosynthesis; chorismate from D-erythrose 4-phosphate and phosphoenolpyruvate: step 5/7.</text>
</comment>
<dbReference type="EC" id="2.7.1.71" evidence="4 14"/>
<dbReference type="Pfam" id="PF08544">
    <property type="entry name" value="GHMP_kinases_C"/>
    <property type="match status" value="1"/>
</dbReference>
<feature type="domain" description="GHMP kinase N-terminal" evidence="15">
    <location>
        <begin position="46"/>
        <end position="131"/>
    </location>
</feature>
<name>A0A7C4BC55_9CREN</name>
<feature type="binding site" evidence="14">
    <location>
        <begin position="72"/>
        <end position="82"/>
    </location>
    <ligand>
        <name>ATP</name>
        <dbReference type="ChEBI" id="CHEBI:30616"/>
    </ligand>
</feature>
<keyword evidence="6 14" id="KW-0963">Cytoplasm</keyword>
<dbReference type="UniPathway" id="UPA00053">
    <property type="reaction ID" value="UER00088"/>
</dbReference>
<dbReference type="SUPFAM" id="SSF55060">
    <property type="entry name" value="GHMP Kinase, C-terminal domain"/>
    <property type="match status" value="1"/>
</dbReference>
<evidence type="ECO:0000256" key="8">
    <source>
        <dbReference type="ARBA" id="ARBA00022679"/>
    </source>
</evidence>
<keyword evidence="11 14" id="KW-0067">ATP-binding</keyword>
<dbReference type="Gene3D" id="3.30.230.10">
    <property type="match status" value="1"/>
</dbReference>
<dbReference type="InterPro" id="IPR010189">
    <property type="entry name" value="SK_arc"/>
</dbReference>
<evidence type="ECO:0000256" key="7">
    <source>
        <dbReference type="ARBA" id="ARBA00022605"/>
    </source>
</evidence>
<dbReference type="GO" id="GO:0005737">
    <property type="term" value="C:cytoplasm"/>
    <property type="evidence" value="ECO:0007669"/>
    <property type="project" value="UniProtKB-SubCell"/>
</dbReference>
<dbReference type="InterPro" id="IPR013750">
    <property type="entry name" value="GHMP_kinase_C_dom"/>
</dbReference>
<dbReference type="GO" id="GO:0009073">
    <property type="term" value="P:aromatic amino acid family biosynthetic process"/>
    <property type="evidence" value="ECO:0007669"/>
    <property type="project" value="UniProtKB-KW"/>
</dbReference>
<dbReference type="Pfam" id="PF00288">
    <property type="entry name" value="GHMP_kinases_N"/>
    <property type="match status" value="1"/>
</dbReference>
<comment type="similarity">
    <text evidence="3 14">Belongs to the GHMP kinase family. Archaeal shikimate kinase subfamily.</text>
</comment>
<evidence type="ECO:0000256" key="6">
    <source>
        <dbReference type="ARBA" id="ARBA00022490"/>
    </source>
</evidence>
<protein>
    <recommendedName>
        <fullName evidence="5 14">Shikimate kinase</fullName>
        <shortName evidence="14">SK</shortName>
        <ecNumber evidence="4 14">2.7.1.71</ecNumber>
    </recommendedName>
</protein>
<dbReference type="GO" id="GO:0005524">
    <property type="term" value="F:ATP binding"/>
    <property type="evidence" value="ECO:0007669"/>
    <property type="project" value="UniProtKB-UniRule"/>
</dbReference>
<dbReference type="PANTHER" id="PTHR20861">
    <property type="entry name" value="HOMOSERINE/4-DIPHOSPHOCYTIDYL-2-C-METHYL-D-ERYTHRITOL KINASE"/>
    <property type="match status" value="1"/>
</dbReference>
<keyword evidence="7 14" id="KW-0028">Amino-acid biosynthesis</keyword>
<keyword evidence="10 14" id="KW-0418">Kinase</keyword>
<dbReference type="SUPFAM" id="SSF54211">
    <property type="entry name" value="Ribosomal protein S5 domain 2-like"/>
    <property type="match status" value="1"/>
</dbReference>
<dbReference type="EMBL" id="DTFF01000043">
    <property type="protein sequence ID" value="HGI87731.1"/>
    <property type="molecule type" value="Genomic_DNA"/>
</dbReference>
<evidence type="ECO:0000256" key="13">
    <source>
        <dbReference type="ARBA" id="ARBA00048567"/>
    </source>
</evidence>
<evidence type="ECO:0000256" key="10">
    <source>
        <dbReference type="ARBA" id="ARBA00022777"/>
    </source>
</evidence>
<keyword evidence="12 14" id="KW-0057">Aromatic amino acid biosynthesis</keyword>